<gene>
    <name evidence="6" type="ORF">PRABACTJOHN_01941</name>
</gene>
<evidence type="ECO:0000313" key="7">
    <source>
        <dbReference type="Proteomes" id="UP000005510"/>
    </source>
</evidence>
<dbReference type="Gene3D" id="3.40.30.10">
    <property type="entry name" value="Glutaredoxin"/>
    <property type="match status" value="1"/>
</dbReference>
<feature type="domain" description="Thioredoxin" evidence="5">
    <location>
        <begin position="12"/>
        <end position="134"/>
    </location>
</feature>
<organism evidence="6 7">
    <name type="scientific">Parabacteroides johnsonii DSM 18315</name>
    <dbReference type="NCBI Taxonomy" id="537006"/>
    <lineage>
        <taxon>Bacteria</taxon>
        <taxon>Pseudomonadati</taxon>
        <taxon>Bacteroidota</taxon>
        <taxon>Bacteroidia</taxon>
        <taxon>Bacteroidales</taxon>
        <taxon>Tannerellaceae</taxon>
        <taxon>Parabacteroides</taxon>
    </lineage>
</organism>
<dbReference type="PANTHER" id="PTHR45663">
    <property type="entry name" value="GEO12009P1"/>
    <property type="match status" value="1"/>
</dbReference>
<dbReference type="InterPro" id="IPR013766">
    <property type="entry name" value="Thioredoxin_domain"/>
</dbReference>
<evidence type="ECO:0000256" key="4">
    <source>
        <dbReference type="ARBA" id="ARBA00023284"/>
    </source>
</evidence>
<dbReference type="PROSITE" id="PS51352">
    <property type="entry name" value="THIOREDOXIN_2"/>
    <property type="match status" value="1"/>
</dbReference>
<proteinExistence type="predicted"/>
<dbReference type="GO" id="GO:0045454">
    <property type="term" value="P:cell redox homeostasis"/>
    <property type="evidence" value="ECO:0007669"/>
    <property type="project" value="TreeGrafter"/>
</dbReference>
<dbReference type="EMBL" id="ABYH01000219">
    <property type="protein sequence ID" value="EEC96632.1"/>
    <property type="molecule type" value="Genomic_DNA"/>
</dbReference>
<keyword evidence="3" id="KW-1015">Disulfide bond</keyword>
<dbReference type="GO" id="GO:0015035">
    <property type="term" value="F:protein-disulfide reductase activity"/>
    <property type="evidence" value="ECO:0007669"/>
    <property type="project" value="TreeGrafter"/>
</dbReference>
<accession>B7BA87</accession>
<evidence type="ECO:0000256" key="3">
    <source>
        <dbReference type="ARBA" id="ARBA00023157"/>
    </source>
</evidence>
<reference evidence="6 7" key="1">
    <citation type="submission" date="2008-10" db="EMBL/GenBank/DDBJ databases">
        <title>Draft genome sequence of Parabacteroides johnsonii (DSM 18315).</title>
        <authorList>
            <person name="Sudarsanam P."/>
            <person name="Ley R."/>
            <person name="Guruge J."/>
            <person name="Turnbaugh P.J."/>
            <person name="Mahowald M."/>
            <person name="Liep D."/>
            <person name="Gordon J."/>
        </authorList>
    </citation>
    <scope>NUCLEOTIDE SEQUENCE [LARGE SCALE GENOMIC DNA]</scope>
    <source>
        <strain evidence="6 7">DSM 18315</strain>
    </source>
</reference>
<evidence type="ECO:0000256" key="2">
    <source>
        <dbReference type="ARBA" id="ARBA00022982"/>
    </source>
</evidence>
<keyword evidence="2" id="KW-0249">Electron transport</keyword>
<dbReference type="PRINTS" id="PR00421">
    <property type="entry name" value="THIOREDOXIN"/>
</dbReference>
<dbReference type="GO" id="GO:0005829">
    <property type="term" value="C:cytosol"/>
    <property type="evidence" value="ECO:0007669"/>
    <property type="project" value="TreeGrafter"/>
</dbReference>
<evidence type="ECO:0000259" key="5">
    <source>
        <dbReference type="PROSITE" id="PS51352"/>
    </source>
</evidence>
<reference evidence="6 7" key="2">
    <citation type="submission" date="2008-10" db="EMBL/GenBank/DDBJ databases">
        <authorList>
            <person name="Fulton L."/>
            <person name="Clifton S."/>
            <person name="Fulton B."/>
            <person name="Xu J."/>
            <person name="Minx P."/>
            <person name="Pepin K.H."/>
            <person name="Johnson M."/>
            <person name="Bhonagiri V."/>
            <person name="Nash W.E."/>
            <person name="Mardis E.R."/>
            <person name="Wilson R.K."/>
        </authorList>
    </citation>
    <scope>NUCLEOTIDE SEQUENCE [LARGE SCALE GENOMIC DNA]</scope>
    <source>
        <strain evidence="6 7">DSM 18315</strain>
    </source>
</reference>
<comment type="caution">
    <text evidence="6">The sequence shown here is derived from an EMBL/GenBank/DDBJ whole genome shotgun (WGS) entry which is preliminary data.</text>
</comment>
<sequence length="134" mass="15541">MQPYLCIFAISIIKGNNMTPIELTKAEFIQRVGNFEENPKDWKYVGDKPCIVDFHAPWCGYCKRLEPILDEFAKEYDGKLYIYKVNVDNEEELEAAFKIRTIPTLLLCRMDGNKEMMLGTMGKPELRKVIEGIL</sequence>
<protein>
    <submittedName>
        <fullName evidence="6">Putative thioredoxin</fullName>
    </submittedName>
</protein>
<dbReference type="CDD" id="cd02947">
    <property type="entry name" value="TRX_family"/>
    <property type="match status" value="1"/>
</dbReference>
<dbReference type="Pfam" id="PF00085">
    <property type="entry name" value="Thioredoxin"/>
    <property type="match status" value="1"/>
</dbReference>
<name>B7BA87_9BACT</name>
<dbReference type="SUPFAM" id="SSF52833">
    <property type="entry name" value="Thioredoxin-like"/>
    <property type="match status" value="1"/>
</dbReference>
<dbReference type="HOGENOM" id="CLU_090389_2_2_10"/>
<dbReference type="InterPro" id="IPR036249">
    <property type="entry name" value="Thioredoxin-like_sf"/>
</dbReference>
<dbReference type="AlphaFoldDB" id="B7BA87"/>
<dbReference type="STRING" id="537006.PRABACTJOHN_01941"/>
<dbReference type="Proteomes" id="UP000005510">
    <property type="component" value="Unassembled WGS sequence"/>
</dbReference>
<dbReference type="PROSITE" id="PS00194">
    <property type="entry name" value="THIOREDOXIN_1"/>
    <property type="match status" value="1"/>
</dbReference>
<keyword evidence="4" id="KW-0676">Redox-active center</keyword>
<evidence type="ECO:0000313" key="6">
    <source>
        <dbReference type="EMBL" id="EEC96632.1"/>
    </source>
</evidence>
<dbReference type="InterPro" id="IPR017937">
    <property type="entry name" value="Thioredoxin_CS"/>
</dbReference>
<evidence type="ECO:0000256" key="1">
    <source>
        <dbReference type="ARBA" id="ARBA00022448"/>
    </source>
</evidence>
<keyword evidence="1" id="KW-0813">Transport</keyword>
<dbReference type="PANTHER" id="PTHR45663:SF11">
    <property type="entry name" value="GEO12009P1"/>
    <property type="match status" value="1"/>
</dbReference>